<reference evidence="1" key="1">
    <citation type="submission" date="2020-05" db="UniProtKB">
        <authorList>
            <consortium name="EnsemblMetazoa"/>
        </authorList>
    </citation>
    <scope>IDENTIFICATION</scope>
    <source>
        <strain evidence="1">Jacobina</strain>
    </source>
</reference>
<proteinExistence type="predicted"/>
<accession>A0A1B0CX63</accession>
<organism evidence="1 2">
    <name type="scientific">Lutzomyia longipalpis</name>
    <name type="common">Sand fly</name>
    <dbReference type="NCBI Taxonomy" id="7200"/>
    <lineage>
        <taxon>Eukaryota</taxon>
        <taxon>Metazoa</taxon>
        <taxon>Ecdysozoa</taxon>
        <taxon>Arthropoda</taxon>
        <taxon>Hexapoda</taxon>
        <taxon>Insecta</taxon>
        <taxon>Pterygota</taxon>
        <taxon>Neoptera</taxon>
        <taxon>Endopterygota</taxon>
        <taxon>Diptera</taxon>
        <taxon>Nematocera</taxon>
        <taxon>Psychodoidea</taxon>
        <taxon>Psychodidae</taxon>
        <taxon>Lutzomyia</taxon>
        <taxon>Lutzomyia</taxon>
    </lineage>
</organism>
<dbReference type="Proteomes" id="UP000092461">
    <property type="component" value="Unassembled WGS sequence"/>
</dbReference>
<name>A0A1B0CX63_LUTLO</name>
<dbReference type="EnsemblMetazoa" id="LLOJ009599-RA">
    <property type="protein sequence ID" value="LLOJ009599-PA"/>
    <property type="gene ID" value="LLOJ009599"/>
</dbReference>
<protein>
    <submittedName>
        <fullName evidence="1">Uncharacterized protein</fullName>
    </submittedName>
</protein>
<evidence type="ECO:0000313" key="2">
    <source>
        <dbReference type="Proteomes" id="UP000092461"/>
    </source>
</evidence>
<dbReference type="VEuPathDB" id="VectorBase:LLOJ009599"/>
<dbReference type="EMBL" id="AJWK01033288">
    <property type="status" value="NOT_ANNOTATED_CDS"/>
    <property type="molecule type" value="Genomic_DNA"/>
</dbReference>
<sequence length="227" mass="24748">MKKWSASKITAIQNLSCASQRSKNAGTAHQYVPRKGAAASTVAKTAGRYTTFTLNIVCVSHVKSPWKRAIFAVAAITPAIEPSIASAILGPDLKPRDVTKTRESMTSLSIPTLLLAHAMMPSLAAGLSTISSKDSRIPKPIFGPITSSPLRSRTFCTRRSHVFCRLLLIRVLEDVINVRFNGIPPIFMGIVDDVIKGTFREHIFELGSVDEGLLNYLVPKLRYGNSL</sequence>
<evidence type="ECO:0000313" key="1">
    <source>
        <dbReference type="EnsemblMetazoa" id="LLOJ009599-PA"/>
    </source>
</evidence>
<dbReference type="AlphaFoldDB" id="A0A1B0CX63"/>
<keyword evidence="2" id="KW-1185">Reference proteome</keyword>